<dbReference type="RefSeq" id="WP_094785346.1">
    <property type="nucleotide sequence ID" value="NZ_BEDT01000005.1"/>
</dbReference>
<dbReference type="GO" id="GO:0016020">
    <property type="term" value="C:membrane"/>
    <property type="evidence" value="ECO:0007669"/>
    <property type="project" value="UniProtKB-SubCell"/>
</dbReference>
<dbReference type="InterPro" id="IPR052556">
    <property type="entry name" value="PolySynth_Transporter"/>
</dbReference>
<accession>A0A224XF40</accession>
<evidence type="ECO:0000256" key="3">
    <source>
        <dbReference type="ARBA" id="ARBA00022989"/>
    </source>
</evidence>
<feature type="transmembrane region" description="Helical" evidence="5">
    <location>
        <begin position="111"/>
        <end position="131"/>
    </location>
</feature>
<feature type="transmembrane region" description="Helical" evidence="5">
    <location>
        <begin position="440"/>
        <end position="465"/>
    </location>
</feature>
<evidence type="ECO:0000256" key="2">
    <source>
        <dbReference type="ARBA" id="ARBA00022692"/>
    </source>
</evidence>
<evidence type="ECO:0000313" key="7">
    <source>
        <dbReference type="Proteomes" id="UP000218689"/>
    </source>
</evidence>
<gene>
    <name evidence="6" type="ORF">RsY01_1796</name>
</gene>
<keyword evidence="7" id="KW-1185">Reference proteome</keyword>
<organism evidence="6 7">
    <name type="scientific">Pseudolactococcus reticulitermitis</name>
    <dbReference type="NCBI Taxonomy" id="2025039"/>
    <lineage>
        <taxon>Bacteria</taxon>
        <taxon>Bacillati</taxon>
        <taxon>Bacillota</taxon>
        <taxon>Bacilli</taxon>
        <taxon>Lactobacillales</taxon>
        <taxon>Streptococcaceae</taxon>
        <taxon>Pseudolactococcus</taxon>
    </lineage>
</organism>
<dbReference type="CDD" id="cd13128">
    <property type="entry name" value="MATE_Wzx_like"/>
    <property type="match status" value="1"/>
</dbReference>
<dbReference type="PANTHER" id="PTHR43424">
    <property type="entry name" value="LOCUS PUTATIVE PROTEIN 1-RELATED"/>
    <property type="match status" value="1"/>
</dbReference>
<dbReference type="Proteomes" id="UP000218689">
    <property type="component" value="Unassembled WGS sequence"/>
</dbReference>
<feature type="transmembrane region" description="Helical" evidence="5">
    <location>
        <begin position="287"/>
        <end position="310"/>
    </location>
</feature>
<keyword evidence="2 5" id="KW-0812">Transmembrane</keyword>
<feature type="transmembrane region" description="Helical" evidence="5">
    <location>
        <begin position="352"/>
        <end position="371"/>
    </location>
</feature>
<feature type="transmembrane region" description="Helical" evidence="5">
    <location>
        <begin position="46"/>
        <end position="63"/>
    </location>
</feature>
<name>A0A224XF40_9LACT</name>
<evidence type="ECO:0000256" key="5">
    <source>
        <dbReference type="SAM" id="Phobius"/>
    </source>
</evidence>
<sequence length="475" mass="53685">MKLIKNMVYSTSYQLLALILPLVTAPYVSRILEPKGIGIFSVTTAYATYFVLLGGLGITLYGNREIAYAFSDIRERSKLFFEINTLRAVSVLISFVIFIISIWFQPNYQNLFLLQGILIIATALDISWFFMGMENFKVVIVRNTIIRIITVILTFILVKTANDLWIYILLVVISQLFSNLSLWPFLRKNIIYISPKEWEVLKHLKPTLWLFFPQIATQIYLSLNKNMLGALDGMAAAGFFNQSDTIIRISFTLVSSFGAAFLPRLSSMHAQGKTDDVHDLTLKSLDLSYAISFLIIAGIMGVSHTFAPFFFGKQYDQVSSLMFVQATMIIFVAIASVLGNQYLLSARRTKEFAVSSLCGLIVNVVLNLLLIPKMGAMGAVISTVLTEISTTSYQIWVLRGTFKMKEIFHGVWKYMSGAVIVFVFMFTINNNMQVSVLNYIIQTIIAVLIYSVTLYVLRAPVNTLISPYIRKIMKR</sequence>
<feature type="transmembrane region" description="Helical" evidence="5">
    <location>
        <begin position="322"/>
        <end position="340"/>
    </location>
</feature>
<dbReference type="PANTHER" id="PTHR43424:SF1">
    <property type="entry name" value="LOCUS PUTATIVE PROTEIN 1-RELATED"/>
    <property type="match status" value="1"/>
</dbReference>
<comment type="caution">
    <text evidence="6">The sequence shown here is derived from an EMBL/GenBank/DDBJ whole genome shotgun (WGS) entry which is preliminary data.</text>
</comment>
<dbReference type="AlphaFoldDB" id="A0A224XF40"/>
<keyword evidence="4 5" id="KW-0472">Membrane</keyword>
<dbReference type="OrthoDB" id="9815702at2"/>
<dbReference type="EMBL" id="BEDT01000005">
    <property type="protein sequence ID" value="GAX48181.1"/>
    <property type="molecule type" value="Genomic_DNA"/>
</dbReference>
<feature type="transmembrane region" description="Helical" evidence="5">
    <location>
        <begin position="377"/>
        <end position="398"/>
    </location>
</feature>
<dbReference type="Pfam" id="PF01943">
    <property type="entry name" value="Polysacc_synt"/>
    <property type="match status" value="1"/>
</dbReference>
<proteinExistence type="predicted"/>
<feature type="transmembrane region" description="Helical" evidence="5">
    <location>
        <begin position="138"/>
        <end position="158"/>
    </location>
</feature>
<evidence type="ECO:0000256" key="4">
    <source>
        <dbReference type="ARBA" id="ARBA00023136"/>
    </source>
</evidence>
<evidence type="ECO:0000313" key="6">
    <source>
        <dbReference type="EMBL" id="GAX48181.1"/>
    </source>
</evidence>
<feature type="transmembrane region" description="Helical" evidence="5">
    <location>
        <begin position="164"/>
        <end position="186"/>
    </location>
</feature>
<comment type="subcellular location">
    <subcellularLocation>
        <location evidence="1">Membrane</location>
        <topology evidence="1">Multi-pass membrane protein</topology>
    </subcellularLocation>
</comment>
<keyword evidence="3 5" id="KW-1133">Transmembrane helix</keyword>
<dbReference type="InterPro" id="IPR002797">
    <property type="entry name" value="Polysacc_synth"/>
</dbReference>
<evidence type="ECO:0000256" key="1">
    <source>
        <dbReference type="ARBA" id="ARBA00004141"/>
    </source>
</evidence>
<reference evidence="7" key="1">
    <citation type="submission" date="2017-08" db="EMBL/GenBank/DDBJ databases">
        <title>Draft genome sequence of Lactococcus sp. strain Rs-Y01, isolated from the gut of the lower termite Reticulitermes speratus.</title>
        <authorList>
            <person name="Ohkuma M."/>
            <person name="Yuki M."/>
        </authorList>
    </citation>
    <scope>NUCLEOTIDE SEQUENCE [LARGE SCALE GENOMIC DNA]</scope>
    <source>
        <strain evidence="7">Rs-Y01</strain>
    </source>
</reference>
<feature type="transmembrane region" description="Helical" evidence="5">
    <location>
        <begin position="84"/>
        <end position="105"/>
    </location>
</feature>
<protein>
    <submittedName>
        <fullName evidence="6">Uncharacterized protein</fullName>
    </submittedName>
</protein>
<feature type="transmembrane region" description="Helical" evidence="5">
    <location>
        <begin position="410"/>
        <end position="428"/>
    </location>
</feature>